<feature type="compositionally biased region" description="Acidic residues" evidence="3">
    <location>
        <begin position="346"/>
        <end position="378"/>
    </location>
</feature>
<protein>
    <submittedName>
        <fullName evidence="4">Uncharacterized protein</fullName>
    </submittedName>
</protein>
<dbReference type="CDD" id="cd19744">
    <property type="entry name" value="bHLH_TS_dAS-C_like"/>
    <property type="match status" value="1"/>
</dbReference>
<dbReference type="VEuPathDB" id="VectorBase:AALB006843"/>
<dbReference type="InterPro" id="IPR015660">
    <property type="entry name" value="MASH1/Ascl1a-like"/>
</dbReference>
<feature type="compositionally biased region" description="Low complexity" evidence="3">
    <location>
        <begin position="498"/>
        <end position="509"/>
    </location>
</feature>
<dbReference type="SMART" id="SM00353">
    <property type="entry name" value="HLH"/>
    <property type="match status" value="1"/>
</dbReference>
<dbReference type="GO" id="GO:0046983">
    <property type="term" value="F:protein dimerization activity"/>
    <property type="evidence" value="ECO:0007669"/>
    <property type="project" value="InterPro"/>
</dbReference>
<evidence type="ECO:0000256" key="1">
    <source>
        <dbReference type="ARBA" id="ARBA00022902"/>
    </source>
</evidence>
<sequence length="517" mass="54992">MSSLGVAPASGQPGIISVRALSSINPLKRTMKLKENHQNQQQQQLGSGPIGALKRKLPLGNYVSSSANILASSAHGGGARKDHLVVHRTRRTIDATDPKSSAVSAVERRNARERNRVQQVNNGFAALRQRIPDEIAEAFEGGSAAATGSSGRSSAAHKKLSKVETLRMAVEYIKSLERLLALTDSATMATDHGMAQDSQLPATPPPEPATLHGQPPASFFLALKPRTIAASQGAPSMMPAVTAGATPLPPMAPPLPMVQRQPPAKMRPAAAAASSMNSHQPLQPLGDQTQITIINGHQYMRIPGTNTFHYLDPESLYGEDVAMGIGAGCGVGGGTPIRSPFHDNHDDDEDDEEDDDAGAYDVNEEDEEEGYDELGADDDETLSSTVDLLSVESAVDALSPQSNFALDSPTGGAGLLTFPQPNTQHQPGSVLVDGATAAAAAGGGGGFEQYDEQLMLIKSELDEEDADELADDPAFLSWIEANQQLQLSLQHQLHQMQKQQQQQQQQQQQCNPRALLD</sequence>
<evidence type="ECO:0000313" key="5">
    <source>
        <dbReference type="Proteomes" id="UP000069272"/>
    </source>
</evidence>
<dbReference type="PANTHER" id="PTHR13935:SF106">
    <property type="entry name" value="ACHAETE-SCUTE COMPLEX PROTEIN T5-RELATED"/>
    <property type="match status" value="1"/>
</dbReference>
<dbReference type="SUPFAM" id="SSF47459">
    <property type="entry name" value="HLH, helix-loop-helix DNA-binding domain"/>
    <property type="match status" value="1"/>
</dbReference>
<dbReference type="GO" id="GO:0090575">
    <property type="term" value="C:RNA polymerase II transcription regulator complex"/>
    <property type="evidence" value="ECO:0007669"/>
    <property type="project" value="TreeGrafter"/>
</dbReference>
<dbReference type="GO" id="GO:0000977">
    <property type="term" value="F:RNA polymerase II transcription regulatory region sequence-specific DNA binding"/>
    <property type="evidence" value="ECO:0007669"/>
    <property type="project" value="TreeGrafter"/>
</dbReference>
<keyword evidence="1" id="KW-0524">Neurogenesis</keyword>
<organism evidence="4 5">
    <name type="scientific">Anopheles albimanus</name>
    <name type="common">New world malaria mosquito</name>
    <dbReference type="NCBI Taxonomy" id="7167"/>
    <lineage>
        <taxon>Eukaryota</taxon>
        <taxon>Metazoa</taxon>
        <taxon>Ecdysozoa</taxon>
        <taxon>Arthropoda</taxon>
        <taxon>Hexapoda</taxon>
        <taxon>Insecta</taxon>
        <taxon>Pterygota</taxon>
        <taxon>Neoptera</taxon>
        <taxon>Endopterygota</taxon>
        <taxon>Diptera</taxon>
        <taxon>Nematocera</taxon>
        <taxon>Culicoidea</taxon>
        <taxon>Culicidae</taxon>
        <taxon>Anophelinae</taxon>
        <taxon>Anopheles</taxon>
    </lineage>
</organism>
<dbReference type="PANTHER" id="PTHR13935">
    <property type="entry name" value="ACHAETE-SCUTE TRANSCRIPTION FACTOR-RELATED"/>
    <property type="match status" value="1"/>
</dbReference>
<dbReference type="Proteomes" id="UP000069272">
    <property type="component" value="Chromosome X"/>
</dbReference>
<dbReference type="VEuPathDB" id="VectorBase:AALB20_026460"/>
<dbReference type="STRING" id="7167.A0A182FJZ8"/>
<dbReference type="GO" id="GO:0045944">
    <property type="term" value="P:positive regulation of transcription by RNA polymerase II"/>
    <property type="evidence" value="ECO:0007669"/>
    <property type="project" value="TreeGrafter"/>
</dbReference>
<dbReference type="EnsemblMetazoa" id="AALB006843-RA">
    <property type="protein sequence ID" value="AALB006843-PA"/>
    <property type="gene ID" value="AALB006843"/>
</dbReference>
<evidence type="ECO:0000256" key="2">
    <source>
        <dbReference type="ARBA" id="ARBA00023125"/>
    </source>
</evidence>
<proteinExistence type="predicted"/>
<dbReference type="GO" id="GO:0007399">
    <property type="term" value="P:nervous system development"/>
    <property type="evidence" value="ECO:0007669"/>
    <property type="project" value="UniProtKB-KW"/>
</dbReference>
<dbReference type="InterPro" id="IPR011598">
    <property type="entry name" value="bHLH_dom"/>
</dbReference>
<accession>A0A182FJZ8</accession>
<dbReference type="Pfam" id="PF00010">
    <property type="entry name" value="HLH"/>
    <property type="match status" value="1"/>
</dbReference>
<dbReference type="Gene3D" id="4.10.280.10">
    <property type="entry name" value="Helix-loop-helix DNA-binding domain"/>
    <property type="match status" value="1"/>
</dbReference>
<dbReference type="PROSITE" id="PS50888">
    <property type="entry name" value="BHLH"/>
    <property type="match status" value="1"/>
</dbReference>
<dbReference type="GO" id="GO:0000981">
    <property type="term" value="F:DNA-binding transcription factor activity, RNA polymerase II-specific"/>
    <property type="evidence" value="ECO:0007669"/>
    <property type="project" value="TreeGrafter"/>
</dbReference>
<feature type="region of interest" description="Disordered" evidence="3">
    <location>
        <begin position="498"/>
        <end position="517"/>
    </location>
</feature>
<dbReference type="AlphaFoldDB" id="A0A182FJZ8"/>
<feature type="region of interest" description="Disordered" evidence="3">
    <location>
        <begin position="334"/>
        <end position="378"/>
    </location>
</feature>
<evidence type="ECO:0000313" key="4">
    <source>
        <dbReference type="EnsemblMetazoa" id="AALB006843-PA"/>
    </source>
</evidence>
<dbReference type="InterPro" id="IPR036638">
    <property type="entry name" value="HLH_DNA-bd_sf"/>
</dbReference>
<evidence type="ECO:0000256" key="3">
    <source>
        <dbReference type="SAM" id="MobiDB-lite"/>
    </source>
</evidence>
<reference evidence="4" key="2">
    <citation type="submission" date="2022-08" db="UniProtKB">
        <authorList>
            <consortium name="EnsemblMetazoa"/>
        </authorList>
    </citation>
    <scope>IDENTIFICATION</scope>
    <source>
        <strain evidence="4">STECLA/ALBI9_A</strain>
    </source>
</reference>
<reference evidence="4 5" key="1">
    <citation type="journal article" date="2017" name="G3 (Bethesda)">
        <title>The Physical Genome Mapping of Anopheles albimanus Corrected Scaffold Misassemblies and Identified Interarm Rearrangements in Genus Anopheles.</title>
        <authorList>
            <person name="Artemov G.N."/>
            <person name="Peery A.N."/>
            <person name="Jiang X."/>
            <person name="Tu Z."/>
            <person name="Stegniy V.N."/>
            <person name="Sharakhova M.V."/>
            <person name="Sharakhov I.V."/>
        </authorList>
    </citation>
    <scope>NUCLEOTIDE SEQUENCE [LARGE SCALE GENOMIC DNA]</scope>
    <source>
        <strain evidence="4 5">ALBI9_A</strain>
    </source>
</reference>
<name>A0A182FJZ8_ANOAL</name>
<keyword evidence="2" id="KW-0238">DNA-binding</keyword>
<keyword evidence="5" id="KW-1185">Reference proteome</keyword>